<evidence type="ECO:0000256" key="2">
    <source>
        <dbReference type="ARBA" id="ARBA00007532"/>
    </source>
</evidence>
<proteinExistence type="inferred from homology"/>
<comment type="caution">
    <text evidence="7">The sequence shown here is derived from an EMBL/GenBank/DDBJ whole genome shotgun (WGS) entry which is preliminary data.</text>
</comment>
<name>A0ABP8FPY0_9BACT</name>
<dbReference type="SUPFAM" id="SSF51905">
    <property type="entry name" value="FAD/NAD(P)-binding domain"/>
    <property type="match status" value="1"/>
</dbReference>
<evidence type="ECO:0000313" key="8">
    <source>
        <dbReference type="Proteomes" id="UP001501207"/>
    </source>
</evidence>
<dbReference type="InterPro" id="IPR001100">
    <property type="entry name" value="Pyr_nuc-diS_OxRdtase"/>
</dbReference>
<reference evidence="8" key="1">
    <citation type="journal article" date="2019" name="Int. J. Syst. Evol. Microbiol.">
        <title>The Global Catalogue of Microorganisms (GCM) 10K type strain sequencing project: providing services to taxonomists for standard genome sequencing and annotation.</title>
        <authorList>
            <consortium name="The Broad Institute Genomics Platform"/>
            <consortium name="The Broad Institute Genome Sequencing Center for Infectious Disease"/>
            <person name="Wu L."/>
            <person name="Ma J."/>
        </authorList>
    </citation>
    <scope>NUCLEOTIDE SEQUENCE [LARGE SCALE GENOMIC DNA]</scope>
    <source>
        <strain evidence="8">JCM 17664</strain>
    </source>
</reference>
<dbReference type="RefSeq" id="WP_344977995.1">
    <property type="nucleotide sequence ID" value="NZ_BAABFN010000002.1"/>
</dbReference>
<dbReference type="Pfam" id="PF07992">
    <property type="entry name" value="Pyr_redox_2"/>
    <property type="match status" value="1"/>
</dbReference>
<keyword evidence="3" id="KW-0285">Flavoprotein</keyword>
<comment type="cofactor">
    <cofactor evidence="1">
        <name>FAD</name>
        <dbReference type="ChEBI" id="CHEBI:57692"/>
    </cofactor>
</comment>
<evidence type="ECO:0000259" key="6">
    <source>
        <dbReference type="Pfam" id="PF07992"/>
    </source>
</evidence>
<accession>A0ABP8FPY0</accession>
<dbReference type="PANTHER" id="PTHR43014">
    <property type="entry name" value="MERCURIC REDUCTASE"/>
    <property type="match status" value="1"/>
</dbReference>
<evidence type="ECO:0000259" key="5">
    <source>
        <dbReference type="Pfam" id="PF02852"/>
    </source>
</evidence>
<dbReference type="InterPro" id="IPR016156">
    <property type="entry name" value="FAD/NAD-linked_Rdtase_dimer_sf"/>
</dbReference>
<protein>
    <submittedName>
        <fullName evidence="7">Mercuric reductase</fullName>
    </submittedName>
</protein>
<dbReference type="Proteomes" id="UP001501207">
    <property type="component" value="Unassembled WGS sequence"/>
</dbReference>
<feature type="domain" description="FAD/NAD(P)-binding" evidence="6">
    <location>
        <begin position="5"/>
        <end position="322"/>
    </location>
</feature>
<organism evidence="7 8">
    <name type="scientific">Compostibacter hankyongensis</name>
    <dbReference type="NCBI Taxonomy" id="1007089"/>
    <lineage>
        <taxon>Bacteria</taxon>
        <taxon>Pseudomonadati</taxon>
        <taxon>Bacteroidota</taxon>
        <taxon>Chitinophagia</taxon>
        <taxon>Chitinophagales</taxon>
        <taxon>Chitinophagaceae</taxon>
        <taxon>Compostibacter</taxon>
    </lineage>
</organism>
<dbReference type="InterPro" id="IPR004099">
    <property type="entry name" value="Pyr_nucl-diS_OxRdtase_dimer"/>
</dbReference>
<dbReference type="PRINTS" id="PR00368">
    <property type="entry name" value="FADPNR"/>
</dbReference>
<dbReference type="Pfam" id="PF02852">
    <property type="entry name" value="Pyr_redox_dim"/>
    <property type="match status" value="1"/>
</dbReference>
<dbReference type="EMBL" id="BAABFN010000002">
    <property type="protein sequence ID" value="GAA4308457.1"/>
    <property type="molecule type" value="Genomic_DNA"/>
</dbReference>
<sequence length="459" mass="49573">MKAYKAIIIGSGQSGTPLSRKLAAAGWKTALIERRWLGGTCVNDGCTPTKAMISSAKMAYQAGRSSDYGIETAGYTVNMPAVIARKEKIVLHSRTGIEKGIKETPNLDLYEGSAAFTGEKRLLVTLKDGRTEELGAGYIFINTGTRTSIPPIKDLDKIPYFTATSLLEYKEIPEHLIIIGGGPIGLEFGQMYKRFGSRVTILEQGDRFLSREDEDIAGAMFGILSEEGIDIRIKARADRVGQEERKIALTATIDGKEQRITGSHLLLAAGRTPNTEELNLEATGVETDDKGYISVNKRLETNIPGIFAMGDVKGGPAFTHISYNDYVVLSDDILNNGYSSAGNRMVPYCIFTDPELGRIGLTEAEARKQGLSVKVARLPMEHVARGIETGETKGLMKAVVDADSRKILGAAILGSEGGEIMSVLQMAMLGGVTGDVISKMILAHPTFAESLNNLFSQLE</sequence>
<evidence type="ECO:0000313" key="7">
    <source>
        <dbReference type="EMBL" id="GAA4308457.1"/>
    </source>
</evidence>
<feature type="domain" description="Pyridine nucleotide-disulphide oxidoreductase dimerisation" evidence="5">
    <location>
        <begin position="346"/>
        <end position="453"/>
    </location>
</feature>
<evidence type="ECO:0000256" key="1">
    <source>
        <dbReference type="ARBA" id="ARBA00001974"/>
    </source>
</evidence>
<dbReference type="Gene3D" id="3.30.390.30">
    <property type="match status" value="1"/>
</dbReference>
<evidence type="ECO:0000256" key="3">
    <source>
        <dbReference type="ARBA" id="ARBA00022630"/>
    </source>
</evidence>
<dbReference type="PANTHER" id="PTHR43014:SF2">
    <property type="entry name" value="MERCURIC REDUCTASE"/>
    <property type="match status" value="1"/>
</dbReference>
<dbReference type="Gene3D" id="3.50.50.60">
    <property type="entry name" value="FAD/NAD(P)-binding domain"/>
    <property type="match status" value="2"/>
</dbReference>
<dbReference type="PIRSF" id="PIRSF000350">
    <property type="entry name" value="Mercury_reductase_MerA"/>
    <property type="match status" value="1"/>
</dbReference>
<dbReference type="InterPro" id="IPR036188">
    <property type="entry name" value="FAD/NAD-bd_sf"/>
</dbReference>
<dbReference type="InterPro" id="IPR023753">
    <property type="entry name" value="FAD/NAD-binding_dom"/>
</dbReference>
<dbReference type="PRINTS" id="PR00411">
    <property type="entry name" value="PNDRDTASEI"/>
</dbReference>
<gene>
    <name evidence="7" type="ORF">GCM10023143_15800</name>
</gene>
<keyword evidence="4" id="KW-0274">FAD</keyword>
<dbReference type="SUPFAM" id="SSF55424">
    <property type="entry name" value="FAD/NAD-linked reductases, dimerisation (C-terminal) domain"/>
    <property type="match status" value="1"/>
</dbReference>
<comment type="similarity">
    <text evidence="2">Belongs to the class-I pyridine nucleotide-disulfide oxidoreductase family.</text>
</comment>
<keyword evidence="8" id="KW-1185">Reference proteome</keyword>
<evidence type="ECO:0000256" key="4">
    <source>
        <dbReference type="ARBA" id="ARBA00022827"/>
    </source>
</evidence>